<reference evidence="1" key="1">
    <citation type="journal article" date="2022" name="Int. J. Mol. Sci.">
        <title>Draft Genome of Tanacetum Coccineum: Genomic Comparison of Closely Related Tanacetum-Family Plants.</title>
        <authorList>
            <person name="Yamashiro T."/>
            <person name="Shiraishi A."/>
            <person name="Nakayama K."/>
            <person name="Satake H."/>
        </authorList>
    </citation>
    <scope>NUCLEOTIDE SEQUENCE</scope>
</reference>
<organism evidence="1 2">
    <name type="scientific">Tanacetum coccineum</name>
    <dbReference type="NCBI Taxonomy" id="301880"/>
    <lineage>
        <taxon>Eukaryota</taxon>
        <taxon>Viridiplantae</taxon>
        <taxon>Streptophyta</taxon>
        <taxon>Embryophyta</taxon>
        <taxon>Tracheophyta</taxon>
        <taxon>Spermatophyta</taxon>
        <taxon>Magnoliopsida</taxon>
        <taxon>eudicotyledons</taxon>
        <taxon>Gunneridae</taxon>
        <taxon>Pentapetalae</taxon>
        <taxon>asterids</taxon>
        <taxon>campanulids</taxon>
        <taxon>Asterales</taxon>
        <taxon>Asteraceae</taxon>
        <taxon>Asteroideae</taxon>
        <taxon>Anthemideae</taxon>
        <taxon>Anthemidinae</taxon>
        <taxon>Tanacetum</taxon>
    </lineage>
</organism>
<accession>A0ABQ5BEY6</accession>
<name>A0ABQ5BEY6_9ASTR</name>
<protein>
    <submittedName>
        <fullName evidence="1">Ribonuclease H-like domain-containing protein</fullName>
    </submittedName>
</protein>
<gene>
    <name evidence="1" type="ORF">Tco_0859674</name>
</gene>
<reference evidence="1" key="2">
    <citation type="submission" date="2022-01" db="EMBL/GenBank/DDBJ databases">
        <authorList>
            <person name="Yamashiro T."/>
            <person name="Shiraishi A."/>
            <person name="Satake H."/>
            <person name="Nakayama K."/>
        </authorList>
    </citation>
    <scope>NUCLEOTIDE SEQUENCE</scope>
</reference>
<dbReference type="Proteomes" id="UP001151760">
    <property type="component" value="Unassembled WGS sequence"/>
</dbReference>
<evidence type="ECO:0000313" key="2">
    <source>
        <dbReference type="Proteomes" id="UP001151760"/>
    </source>
</evidence>
<evidence type="ECO:0000313" key="1">
    <source>
        <dbReference type="EMBL" id="GJT12632.1"/>
    </source>
</evidence>
<dbReference type="PANTHER" id="PTHR11439:SF524">
    <property type="entry name" value="RNA-DIRECTED DNA POLYMERASE, PROTEIN KINASE RLK-PELLE-DLSV FAMILY"/>
    <property type="match status" value="1"/>
</dbReference>
<proteinExistence type="predicted"/>
<comment type="caution">
    <text evidence="1">The sequence shown here is derived from an EMBL/GenBank/DDBJ whole genome shotgun (WGS) entry which is preliminary data.</text>
</comment>
<dbReference type="PANTHER" id="PTHR11439">
    <property type="entry name" value="GAG-POL-RELATED RETROTRANSPOSON"/>
    <property type="match status" value="1"/>
</dbReference>
<dbReference type="EMBL" id="BQNB010013164">
    <property type="protein sequence ID" value="GJT12632.1"/>
    <property type="molecule type" value="Genomic_DNA"/>
</dbReference>
<sequence length="392" mass="41931">MGNNTEDLLVKLLGKLGLNEKAVNTSSTGLTLASSPIPSTPIVAPNVVPAAFHTYAGPGPTYYHSTQLTNGYPAGPPPGFAYTPGLVYFINPTPAHNPRSGLTYYHSAQPTNGCLAGPSPGFAYTPGPVHFICPTPTHNPGPAQVISPAAPIGSIAAPLGTMGPTVTPGHETILPHAFAAGTLHDPATGAWNMDTDCTLIRYKACLVGNGSTQLEGVDVDETFSPVIKHGTIRTAHMANCNSSRTPVDTESKLCDDGDLVSDLTSTIAYLDEDWAGCPITWRLTSGYYLRNLLRELHTPLSSITLVYYDNVSAVYLSCNPIQNQRTKHIEIDIHFVRDLVAAGEVRVLHVPSRFQYADIFTKELPSASFEEFRTSLSVSSRFNCGGVLTHNN</sequence>
<dbReference type="CDD" id="cd09272">
    <property type="entry name" value="RNase_HI_RT_Ty1"/>
    <property type="match status" value="1"/>
</dbReference>
<keyword evidence="2" id="KW-1185">Reference proteome</keyword>